<dbReference type="Pfam" id="PF13086">
    <property type="entry name" value="AAA_11"/>
    <property type="match status" value="1"/>
</dbReference>
<organism evidence="8 9">
    <name type="scientific">Kitasatospora putterlickiae</name>
    <dbReference type="NCBI Taxonomy" id="221725"/>
    <lineage>
        <taxon>Bacteria</taxon>
        <taxon>Bacillati</taxon>
        <taxon>Actinomycetota</taxon>
        <taxon>Actinomycetes</taxon>
        <taxon>Kitasatosporales</taxon>
        <taxon>Streptomycetaceae</taxon>
        <taxon>Kitasatospora</taxon>
    </lineage>
</organism>
<evidence type="ECO:0000256" key="2">
    <source>
        <dbReference type="ARBA" id="ARBA00022741"/>
    </source>
</evidence>
<evidence type="ECO:0000256" key="5">
    <source>
        <dbReference type="ARBA" id="ARBA00022840"/>
    </source>
</evidence>
<evidence type="ECO:0000256" key="3">
    <source>
        <dbReference type="ARBA" id="ARBA00022801"/>
    </source>
</evidence>
<keyword evidence="9" id="KW-1185">Reference proteome</keyword>
<reference evidence="8 9" key="1">
    <citation type="journal article" date="2019" name="Int. J. Syst. Evol. Microbiol.">
        <title>The Global Catalogue of Microorganisms (GCM) 10K type strain sequencing project: providing services to taxonomists for standard genome sequencing and annotation.</title>
        <authorList>
            <consortium name="The Broad Institute Genomics Platform"/>
            <consortium name="The Broad Institute Genome Sequencing Center for Infectious Disease"/>
            <person name="Wu L."/>
            <person name="Ma J."/>
        </authorList>
    </citation>
    <scope>NUCLEOTIDE SEQUENCE [LARGE SCALE GENOMIC DNA]</scope>
    <source>
        <strain evidence="8 9">JCM 12393</strain>
    </source>
</reference>
<name>A0ABN1YHT5_9ACTN</name>
<dbReference type="SUPFAM" id="SSF52540">
    <property type="entry name" value="P-loop containing nucleoside triphosphate hydrolases"/>
    <property type="match status" value="1"/>
</dbReference>
<dbReference type="InterPro" id="IPR041677">
    <property type="entry name" value="DNA2/NAM7_AAA_11"/>
</dbReference>
<proteinExistence type="inferred from homology"/>
<dbReference type="Gene3D" id="3.40.50.300">
    <property type="entry name" value="P-loop containing nucleotide triphosphate hydrolases"/>
    <property type="match status" value="2"/>
</dbReference>
<comment type="caution">
    <text evidence="8">The sequence shown here is derived from an EMBL/GenBank/DDBJ whole genome shotgun (WGS) entry which is preliminary data.</text>
</comment>
<dbReference type="Pfam" id="PF13087">
    <property type="entry name" value="AAA_12"/>
    <property type="match status" value="1"/>
</dbReference>
<dbReference type="InterPro" id="IPR041679">
    <property type="entry name" value="DNA2/NAM7-like_C"/>
</dbReference>
<keyword evidence="4" id="KW-0347">Helicase</keyword>
<evidence type="ECO:0000256" key="1">
    <source>
        <dbReference type="ARBA" id="ARBA00007913"/>
    </source>
</evidence>
<evidence type="ECO:0000313" key="9">
    <source>
        <dbReference type="Proteomes" id="UP001499863"/>
    </source>
</evidence>
<accession>A0ABN1YHT5</accession>
<gene>
    <name evidence="8" type="ORF">GCM10009639_63400</name>
</gene>
<keyword evidence="2" id="KW-0547">Nucleotide-binding</keyword>
<dbReference type="EMBL" id="BAAAKJ010000413">
    <property type="protein sequence ID" value="GAA1411609.1"/>
    <property type="molecule type" value="Genomic_DNA"/>
</dbReference>
<feature type="domain" description="DNA2/NAM7 helicase-like C-terminal" evidence="7">
    <location>
        <begin position="236"/>
        <end position="339"/>
    </location>
</feature>
<keyword evidence="5" id="KW-0067">ATP-binding</keyword>
<keyword evidence="3" id="KW-0378">Hydrolase</keyword>
<evidence type="ECO:0000256" key="4">
    <source>
        <dbReference type="ARBA" id="ARBA00022806"/>
    </source>
</evidence>
<sequence>MRALDLHRAFVAANAKRVRGNLLVLTELMAGTNGPVPDEEVLRAWQTLFLLVPVVSTTFSSIGSMFARLGRGALGWVLVDEAGQATPQAAVGALWRARRAVLVGDPLQLEPVVTMPSALQRRLLLAHGVDEEWLPSATSAQAVADRVNRYGTYLPDPTGADGSTVWVGSPLRVHRRCEDPMFTVSNEVAYGGLMVYGTHPRPFPDEGTDGLLPSRWLNTPDPARDGDAPWGERDRRALEFVLRRLDRHGVTPERLRVIAPFRALVREGRETCAEFGWTTEQLDERCATVHRAQGKEADVVILLLGGNRPGARAWAAGSPHLLNVAASRAKRRLYVIGDRALWAPLPYFDVLAAELPTYDHLRDRDTWPLDGP</sequence>
<protein>
    <submittedName>
        <fullName evidence="8">Uncharacterized protein</fullName>
    </submittedName>
</protein>
<evidence type="ECO:0000259" key="6">
    <source>
        <dbReference type="Pfam" id="PF13086"/>
    </source>
</evidence>
<evidence type="ECO:0000259" key="7">
    <source>
        <dbReference type="Pfam" id="PF13087"/>
    </source>
</evidence>
<dbReference type="InterPro" id="IPR027417">
    <property type="entry name" value="P-loop_NTPase"/>
</dbReference>
<dbReference type="InterPro" id="IPR050534">
    <property type="entry name" value="Coronavir_polyprotein_1ab"/>
</dbReference>
<comment type="similarity">
    <text evidence="1">Belongs to the DNA2/NAM7 helicase family.</text>
</comment>
<evidence type="ECO:0000313" key="8">
    <source>
        <dbReference type="EMBL" id="GAA1411609.1"/>
    </source>
</evidence>
<dbReference type="PANTHER" id="PTHR43788">
    <property type="entry name" value="DNA2/NAM7 HELICASE FAMILY MEMBER"/>
    <property type="match status" value="1"/>
</dbReference>
<dbReference type="Proteomes" id="UP001499863">
    <property type="component" value="Unassembled WGS sequence"/>
</dbReference>
<feature type="domain" description="DNA2/NAM7 helicase helicase" evidence="6">
    <location>
        <begin position="54"/>
        <end position="113"/>
    </location>
</feature>
<dbReference type="PANTHER" id="PTHR43788:SF8">
    <property type="entry name" value="DNA-BINDING PROTEIN SMUBP-2"/>
    <property type="match status" value="1"/>
</dbReference>